<dbReference type="Gene3D" id="2.60.40.10">
    <property type="entry name" value="Immunoglobulins"/>
    <property type="match status" value="4"/>
</dbReference>
<sequence length="1085" mass="117657">MKRYLAMILVLVLAFSLYPLQAAPVQADNSRLPAFPGAEGFGYATAGGRGGEVYHVTSYELTGPGTFHDAIMTAGDTPRTIVFDISGDITIPQIVARNKSHITIAGQTAPGEGVTIRGNNIRFIESSDIVIRYLRFRIGRQTFNDDTMYFENCQNIIIDHSTFSWGTDEVLSIKSKDYDNPTSKNITVQWSVISEGLLTHSMGGLIEMNTISMHHNLYAHNNDRNPKTKGQIDFVNNIVYNWGDFPYVAGGESGTKGYGNVVGNYFIAGRNSADPQYAVVRGNENYQVYLENNRIDSNKNGELDGVDAGTGIIETERPSVVMPKRFEYPLVHTQQPELAYTYILDHVGSSLTRDMADTRVINSVRNQTGVIIGDEDDVAGFPPLKRETGPADQDRDGMPDEWEKANGFNPADPEDRNGDSNGNGYTNLEEYLNELAAPGFPAGYPTTPPAWDGPPFTPPSIEPEPEPAPEPKPSMDGTLVRNVVINDNSANGSANMANWSVQSNLQLGDIVYGDRMTGSKIYRFESLPDPLLGMEWIRSAVASRSATSSDLLSFYLAAEADVYVAYDSRITTEPEWLTAHYEDTGETIVDSQPVTYKLYKKRYSAGSHVVMGTNNNTSRCPYYVILKPASLDAAPPANTPDGLAGEVLTDATVSLNWSSVEGADAYLVYRSSSKDPHFKTIAATTQPSYMDRTVEKGVAYSYKVSVVGTGGETPLSGAIEVFTYDSSYPVPSEPTGLHAAAAKSLSVELAWVPVEDAISYSVFRATGTDGEFTKVGTTATAAYTDHNVTPATAYSYKVSVTGIGGESVLSAPIQVTTKEPVSLPEVPTGLAAGEVSASSFAIQWNPVSGAESYRIYRQADGEDTYALLDTIAASSTMYVDDSVSINSAGYSYQISAVNEMGETEKTSSLYIAMPVPASPTDLVVGLIGEDFVGLIWTSGGGANGVNVYREANGVVELVGVAKVNTFYDRTAEPGVAYTYFIKAQNAAGESEASERVTTTPGLVPVLEQYLNQYKETGELSGPAASKLTNDLKQVQHHLEKGAIKQANHFLDKFLLNLSEEQEGQISAEARWMLTHYAELLKNRLE</sequence>
<protein>
    <submittedName>
        <fullName evidence="6">Pectinesterase</fullName>
    </submittedName>
</protein>
<accession>A0A9X2MRN5</accession>
<feature type="compositionally biased region" description="Basic and acidic residues" evidence="3">
    <location>
        <begin position="384"/>
        <end position="404"/>
    </location>
</feature>
<dbReference type="RefSeq" id="WP_257448247.1">
    <property type="nucleotide sequence ID" value="NZ_JANIPJ010000012.1"/>
</dbReference>
<dbReference type="PANTHER" id="PTHR42970">
    <property type="entry name" value="PECTATE LYASE C-RELATED"/>
    <property type="match status" value="1"/>
</dbReference>
<dbReference type="EMBL" id="JANIPJ010000012">
    <property type="protein sequence ID" value="MCR2805599.1"/>
    <property type="molecule type" value="Genomic_DNA"/>
</dbReference>
<keyword evidence="1" id="KW-0479">Metal-binding</keyword>
<evidence type="ECO:0000256" key="2">
    <source>
        <dbReference type="ARBA" id="ARBA00023180"/>
    </source>
</evidence>
<dbReference type="InterPro" id="IPR003961">
    <property type="entry name" value="FN3_dom"/>
</dbReference>
<evidence type="ECO:0000256" key="1">
    <source>
        <dbReference type="ARBA" id="ARBA00022723"/>
    </source>
</evidence>
<keyword evidence="2" id="KW-0325">Glycoprotein</keyword>
<dbReference type="PANTHER" id="PTHR42970:SF1">
    <property type="entry name" value="PECTATE LYASE C-RELATED"/>
    <property type="match status" value="1"/>
</dbReference>
<dbReference type="Proteomes" id="UP001141950">
    <property type="component" value="Unassembled WGS sequence"/>
</dbReference>
<evidence type="ECO:0000259" key="5">
    <source>
        <dbReference type="PROSITE" id="PS50853"/>
    </source>
</evidence>
<dbReference type="PROSITE" id="PS50853">
    <property type="entry name" value="FN3"/>
    <property type="match status" value="2"/>
</dbReference>
<feature type="domain" description="Fibronectin type-III" evidence="5">
    <location>
        <begin position="826"/>
        <end position="916"/>
    </location>
</feature>
<dbReference type="GO" id="GO:0046872">
    <property type="term" value="F:metal ion binding"/>
    <property type="evidence" value="ECO:0007669"/>
    <property type="project" value="UniProtKB-KW"/>
</dbReference>
<feature type="compositionally biased region" description="Pro residues" evidence="3">
    <location>
        <begin position="446"/>
        <end position="472"/>
    </location>
</feature>
<dbReference type="SMART" id="SM00060">
    <property type="entry name" value="FN3"/>
    <property type="match status" value="4"/>
</dbReference>
<comment type="caution">
    <text evidence="6">The sequence shown here is derived from an EMBL/GenBank/DDBJ whole genome shotgun (WGS) entry which is preliminary data.</text>
</comment>
<proteinExistence type="predicted"/>
<keyword evidence="4" id="KW-0732">Signal</keyword>
<name>A0A9X2MRN5_9BACL</name>
<dbReference type="InterPro" id="IPR012334">
    <property type="entry name" value="Pectin_lyas_fold"/>
</dbReference>
<evidence type="ECO:0000313" key="7">
    <source>
        <dbReference type="Proteomes" id="UP001141950"/>
    </source>
</evidence>
<dbReference type="SUPFAM" id="SSF49265">
    <property type="entry name" value="Fibronectin type III"/>
    <property type="match status" value="2"/>
</dbReference>
<dbReference type="SUPFAM" id="SSF51126">
    <property type="entry name" value="Pectin lyase-like"/>
    <property type="match status" value="1"/>
</dbReference>
<keyword evidence="7" id="KW-1185">Reference proteome</keyword>
<dbReference type="InterPro" id="IPR052063">
    <property type="entry name" value="Polysaccharide_Lyase_1"/>
</dbReference>
<dbReference type="Gene3D" id="2.160.20.10">
    <property type="entry name" value="Single-stranded right-handed beta-helix, Pectin lyase-like"/>
    <property type="match status" value="1"/>
</dbReference>
<dbReference type="InterPro" id="IPR011050">
    <property type="entry name" value="Pectin_lyase_fold/virulence"/>
</dbReference>
<evidence type="ECO:0000313" key="6">
    <source>
        <dbReference type="EMBL" id="MCR2805599.1"/>
    </source>
</evidence>
<feature type="region of interest" description="Disordered" evidence="3">
    <location>
        <begin position="374"/>
        <end position="426"/>
    </location>
</feature>
<evidence type="ECO:0000256" key="4">
    <source>
        <dbReference type="SAM" id="SignalP"/>
    </source>
</evidence>
<feature type="domain" description="Fibronectin type-III" evidence="5">
    <location>
        <begin position="733"/>
        <end position="820"/>
    </location>
</feature>
<dbReference type="CDD" id="cd00063">
    <property type="entry name" value="FN3"/>
    <property type="match status" value="3"/>
</dbReference>
<dbReference type="Pfam" id="PF22888">
    <property type="entry name" value="FIMAH"/>
    <property type="match status" value="1"/>
</dbReference>
<evidence type="ECO:0000256" key="3">
    <source>
        <dbReference type="SAM" id="MobiDB-lite"/>
    </source>
</evidence>
<dbReference type="AlphaFoldDB" id="A0A9X2MRN5"/>
<dbReference type="InterPro" id="IPR036116">
    <property type="entry name" value="FN3_sf"/>
</dbReference>
<organism evidence="6 7">
    <name type="scientific">Paenibacillus soyae</name>
    <dbReference type="NCBI Taxonomy" id="2969249"/>
    <lineage>
        <taxon>Bacteria</taxon>
        <taxon>Bacillati</taxon>
        <taxon>Bacillota</taxon>
        <taxon>Bacilli</taxon>
        <taxon>Bacillales</taxon>
        <taxon>Paenibacillaceae</taxon>
        <taxon>Paenibacillus</taxon>
    </lineage>
</organism>
<gene>
    <name evidence="6" type="ORF">NQZ67_17075</name>
</gene>
<dbReference type="InterPro" id="IPR013783">
    <property type="entry name" value="Ig-like_fold"/>
</dbReference>
<reference evidence="6" key="1">
    <citation type="submission" date="2022-08" db="EMBL/GenBank/DDBJ databases">
        <title>The genomic sequence of strain Paenibacillus sp. SCIV0701.</title>
        <authorList>
            <person name="Zhao H."/>
        </authorList>
    </citation>
    <scope>NUCLEOTIDE SEQUENCE</scope>
    <source>
        <strain evidence="6">SCIV0701</strain>
    </source>
</reference>
<feature type="chain" id="PRO_5040880253" evidence="4">
    <location>
        <begin position="23"/>
        <end position="1085"/>
    </location>
</feature>
<feature type="region of interest" description="Disordered" evidence="3">
    <location>
        <begin position="440"/>
        <end position="473"/>
    </location>
</feature>
<feature type="signal peptide" evidence="4">
    <location>
        <begin position="1"/>
        <end position="22"/>
    </location>
</feature>
<dbReference type="InterPro" id="IPR054470">
    <property type="entry name" value="FIMAH_dom"/>
</dbReference>